<evidence type="ECO:0000313" key="6">
    <source>
        <dbReference type="Proteomes" id="UP000676428"/>
    </source>
</evidence>
<dbReference type="InterPro" id="IPR020845">
    <property type="entry name" value="AMP-binding_CS"/>
</dbReference>
<dbReference type="Pfam" id="PF13193">
    <property type="entry name" value="AMP-binding_C"/>
    <property type="match status" value="1"/>
</dbReference>
<dbReference type="PANTHER" id="PTHR43201">
    <property type="entry name" value="ACYL-COA SYNTHETASE"/>
    <property type="match status" value="1"/>
</dbReference>
<feature type="domain" description="AMP-binding enzyme C-terminal" evidence="4">
    <location>
        <begin position="477"/>
        <end position="552"/>
    </location>
</feature>
<evidence type="ECO:0000256" key="2">
    <source>
        <dbReference type="ARBA" id="ARBA00022598"/>
    </source>
</evidence>
<evidence type="ECO:0000313" key="5">
    <source>
        <dbReference type="EMBL" id="QVK23656.1"/>
    </source>
</evidence>
<dbReference type="Pfam" id="PF00501">
    <property type="entry name" value="AMP-binding"/>
    <property type="match status" value="1"/>
</dbReference>
<organism evidence="5 6">
    <name type="scientific">Shewanella dokdonensis</name>
    <dbReference type="NCBI Taxonomy" id="712036"/>
    <lineage>
        <taxon>Bacteria</taxon>
        <taxon>Pseudomonadati</taxon>
        <taxon>Pseudomonadota</taxon>
        <taxon>Gammaproteobacteria</taxon>
        <taxon>Alteromonadales</taxon>
        <taxon>Shewanellaceae</taxon>
        <taxon>Shewanella</taxon>
    </lineage>
</organism>
<name>A0ABX8DGA6_9GAMM</name>
<comment type="similarity">
    <text evidence="1">Belongs to the ATP-dependent AMP-binding enzyme family.</text>
</comment>
<dbReference type="PANTHER" id="PTHR43201:SF5">
    <property type="entry name" value="MEDIUM-CHAIN ACYL-COA LIGASE ACSF2, MITOCHONDRIAL"/>
    <property type="match status" value="1"/>
</dbReference>
<dbReference type="PROSITE" id="PS00455">
    <property type="entry name" value="AMP_BINDING"/>
    <property type="match status" value="1"/>
</dbReference>
<dbReference type="InterPro" id="IPR000873">
    <property type="entry name" value="AMP-dep_synth/lig_dom"/>
</dbReference>
<evidence type="ECO:0000259" key="3">
    <source>
        <dbReference type="Pfam" id="PF00501"/>
    </source>
</evidence>
<dbReference type="SUPFAM" id="SSF56801">
    <property type="entry name" value="Acetyl-CoA synthetase-like"/>
    <property type="match status" value="1"/>
</dbReference>
<proteinExistence type="inferred from homology"/>
<keyword evidence="2" id="KW-0436">Ligase</keyword>
<reference evidence="5 6" key="1">
    <citation type="journal article" date="2012" name="Int. J. Syst. Evol. Microbiol.">
        <title>Shewanella dokdonensis sp. nov., isolated from seawater.</title>
        <authorList>
            <person name="Sung H.R."/>
            <person name="Yoon J.H."/>
            <person name="Ghim S.Y."/>
        </authorList>
    </citation>
    <scope>NUCLEOTIDE SEQUENCE [LARGE SCALE GENOMIC DNA]</scope>
    <source>
        <strain evidence="5 6">DSM 23626</strain>
    </source>
</reference>
<evidence type="ECO:0000256" key="1">
    <source>
        <dbReference type="ARBA" id="ARBA00006432"/>
    </source>
</evidence>
<feature type="domain" description="AMP-dependent synthetase/ligase" evidence="3">
    <location>
        <begin position="32"/>
        <end position="426"/>
    </location>
</feature>
<sequence>MHIGTRHLDTQRSYSKGKSAPALLTETIGNYFDRIVAQFPTNEALVVRYQQKNAQPTRLTYQALQQKVDCYAKALLALGVQKGERVGIWAPNGIQWCISQLATAKIGAILIGINPAFQRHEIEYVLQQSQCNWLIAADAFITHNYTQILYQLIPELLLAAKPLNSERLPDLQAIITLSEEPRIGMIQWRTLPQLAETITADELSTRQQQVAIQDPVTIQYTSGTTGFAKGATLSHFNILNNGFFVTENMRFSKQDRVVIPLPLHHCLGMVVSTLGCITHGATMIFPGELFSPLSVLTAVTEEKATVLHGTPSMFVAELNHPQFELFDLSSLRTGMVCGAPCPPEIVHAVIDKMHIPEIQIAYGMTETGPISSQIKADDPVDKRVNTVGRTLPHLENKIIDTQGNTVARGEIGEICTRGYSVMLGYWHNAEATTTILDAQGWIHSGDLATMDDQGYIHIVGRLKDMIIRGGENIYPREIEDFLHTHPAVADVQVTGTPSEKFGEEVVAWIILKTGCTLTEHDIKRFCKGHIADYKIPRFVRFVTEYPMTATGKVQKSKLDIQCS</sequence>
<dbReference type="CDD" id="cd05917">
    <property type="entry name" value="FACL_like_2"/>
    <property type="match status" value="1"/>
</dbReference>
<dbReference type="InterPro" id="IPR045851">
    <property type="entry name" value="AMP-bd_C_sf"/>
</dbReference>
<accession>A0ABX8DGA6</accession>
<evidence type="ECO:0000259" key="4">
    <source>
        <dbReference type="Pfam" id="PF13193"/>
    </source>
</evidence>
<keyword evidence="6" id="KW-1185">Reference proteome</keyword>
<dbReference type="Gene3D" id="3.40.50.12780">
    <property type="entry name" value="N-terminal domain of ligase-like"/>
    <property type="match status" value="1"/>
</dbReference>
<dbReference type="Proteomes" id="UP000676428">
    <property type="component" value="Chromosome"/>
</dbReference>
<gene>
    <name evidence="5" type="ORF">KHX94_02725</name>
</gene>
<dbReference type="Gene3D" id="3.30.300.30">
    <property type="match status" value="1"/>
</dbReference>
<dbReference type="InterPro" id="IPR025110">
    <property type="entry name" value="AMP-bd_C"/>
</dbReference>
<protein>
    <submittedName>
        <fullName evidence="5">AMP-binding protein</fullName>
    </submittedName>
</protein>
<dbReference type="InterPro" id="IPR042099">
    <property type="entry name" value="ANL_N_sf"/>
</dbReference>
<dbReference type="EMBL" id="CP074572">
    <property type="protein sequence ID" value="QVK23656.1"/>
    <property type="molecule type" value="Genomic_DNA"/>
</dbReference>